<feature type="domain" description="PKD" evidence="2">
    <location>
        <begin position="178"/>
        <end position="232"/>
    </location>
</feature>
<dbReference type="AlphaFoldDB" id="A0A6J6JMP1"/>
<protein>
    <submittedName>
        <fullName evidence="4">Unannotated protein</fullName>
    </submittedName>
</protein>
<feature type="region of interest" description="Disordered" evidence="1">
    <location>
        <begin position="55"/>
        <end position="82"/>
    </location>
</feature>
<sequence>MLASGVLALLLGFGGVPTGTAVWFEACSQASRTAGECLDISTSVGPAGVTLGASVTTPGSPGSSASTPAASVFSSPRIPRPPRNPVLGSRQCSIILAGLCRGQSAAKNPPPPRVRVQRAPIPPTTVSDLAAFQPLPPGILIEPGSWSLPRVPTNIFSNAGLQSQSGTLLGWPIEVRFTPQNFRWSYGDGASATVSQAGSSWGSNQFGQTSTSHVYPAPGTYSVTLQVDYSVSYRFDQGGFVSLAGTVSRAGPPATLQILRVDSVLVDEGCPQGGLVQARCE</sequence>
<evidence type="ECO:0000256" key="1">
    <source>
        <dbReference type="SAM" id="MobiDB-lite"/>
    </source>
</evidence>
<dbReference type="InterPro" id="IPR000601">
    <property type="entry name" value="PKD_dom"/>
</dbReference>
<evidence type="ECO:0000259" key="2">
    <source>
        <dbReference type="PROSITE" id="PS50093"/>
    </source>
</evidence>
<dbReference type="InterPro" id="IPR013783">
    <property type="entry name" value="Ig-like_fold"/>
</dbReference>
<gene>
    <name evidence="3" type="ORF">UFOPK1684_00383</name>
    <name evidence="4" type="ORF">UFOPK2158_00302</name>
</gene>
<dbReference type="PROSITE" id="PS50093">
    <property type="entry name" value="PKD"/>
    <property type="match status" value="1"/>
</dbReference>
<organism evidence="4">
    <name type="scientific">freshwater metagenome</name>
    <dbReference type="NCBI Taxonomy" id="449393"/>
    <lineage>
        <taxon>unclassified sequences</taxon>
        <taxon>metagenomes</taxon>
        <taxon>ecological metagenomes</taxon>
    </lineage>
</organism>
<evidence type="ECO:0000313" key="3">
    <source>
        <dbReference type="EMBL" id="CAB4565311.1"/>
    </source>
</evidence>
<proteinExistence type="predicted"/>
<dbReference type="EMBL" id="CAEZVY010000020">
    <property type="protein sequence ID" value="CAB4637655.1"/>
    <property type="molecule type" value="Genomic_DNA"/>
</dbReference>
<dbReference type="Gene3D" id="2.60.40.10">
    <property type="entry name" value="Immunoglobulins"/>
    <property type="match status" value="1"/>
</dbReference>
<name>A0A6J6JMP1_9ZZZZ</name>
<evidence type="ECO:0000313" key="4">
    <source>
        <dbReference type="EMBL" id="CAB4637655.1"/>
    </source>
</evidence>
<feature type="compositionally biased region" description="Low complexity" evidence="1">
    <location>
        <begin position="55"/>
        <end position="72"/>
    </location>
</feature>
<dbReference type="InterPro" id="IPR035986">
    <property type="entry name" value="PKD_dom_sf"/>
</dbReference>
<accession>A0A6J6JMP1</accession>
<reference evidence="4" key="1">
    <citation type="submission" date="2020-05" db="EMBL/GenBank/DDBJ databases">
        <authorList>
            <person name="Chiriac C."/>
            <person name="Salcher M."/>
            <person name="Ghai R."/>
            <person name="Kavagutti S V."/>
        </authorList>
    </citation>
    <scope>NUCLEOTIDE SEQUENCE</scope>
</reference>
<dbReference type="SUPFAM" id="SSF49299">
    <property type="entry name" value="PKD domain"/>
    <property type="match status" value="1"/>
</dbReference>
<dbReference type="EMBL" id="CAEZTM010000011">
    <property type="protein sequence ID" value="CAB4565311.1"/>
    <property type="molecule type" value="Genomic_DNA"/>
</dbReference>